<dbReference type="GO" id="GO:0072380">
    <property type="term" value="C:TRC complex"/>
    <property type="evidence" value="ECO:0007669"/>
    <property type="project" value="TreeGrafter"/>
</dbReference>
<dbReference type="SMART" id="SM00028">
    <property type="entry name" value="TPR"/>
    <property type="match status" value="3"/>
</dbReference>
<dbReference type="HOGENOM" id="CLU_037233_0_0_1"/>
<evidence type="ECO:0000256" key="2">
    <source>
        <dbReference type="ARBA" id="ARBA00022803"/>
    </source>
</evidence>
<keyword evidence="5" id="KW-1185">Reference proteome</keyword>
<sequence>MSLFSKLSCKLHSRDSPPSIKDALSHTLPIASVTAHAAMDRNAVALRCKTEGEELAEQGQWAEAHDRYSQALNADPGAADILASRATCAVKLEKNESAIADAKRALEFDPTNANAWHTLAQASTALEQWITAYDAYDRAIRLLKIYPDSGANKKLIAQYEREYEAAKKAAEERRDDGKRNLMVVSANEGDRPWERAQRMLENYDTDTSSAWIIAQAHEEFQRGLTYMRELHELHTPSEGSPTITRSLAGNPQAITYVTNGIIRDERCFFMDSSDFIKRFQDQSRLEVLSKRAWDLSADDKHVIVDARRRVERKGWPDVRPALSTTIRIWILNAHIAQGLTEYGQAVVLYRRALAVLAWGRKEWAHVSRKERGSIFDTAFVRGVRTLFGNVLLRAYEAHRIAEHQPDTVGSAISSTPSYPLREIVKVAEEIMEDCRAHPLTSSKPGFTLSYQRYPEGKARLMKGVYYLESGRQQLINNREDGQRLLRLAANEYQNALNFFPEDDEYHTLCVYNALDCLFMARSPLRETLPLLGLLRKSAQSSDAIWSQSSFANGGGRKRVGLFLKFEATTQALLKDKRGWLDESLIPGAEFGDVQLDGGCVVLS</sequence>
<evidence type="ECO:0000313" key="4">
    <source>
        <dbReference type="EMBL" id="KDQ21512.1"/>
    </source>
</evidence>
<accession>A0A067NBK7</accession>
<dbReference type="Gene3D" id="1.25.40.10">
    <property type="entry name" value="Tetratricopeptide repeat domain"/>
    <property type="match status" value="1"/>
</dbReference>
<dbReference type="InterPro" id="IPR011990">
    <property type="entry name" value="TPR-like_helical_dom_sf"/>
</dbReference>
<dbReference type="GO" id="GO:0060090">
    <property type="term" value="F:molecular adaptor activity"/>
    <property type="evidence" value="ECO:0007669"/>
    <property type="project" value="TreeGrafter"/>
</dbReference>
<dbReference type="InParanoid" id="A0A067NBK7"/>
<keyword evidence="3" id="KW-0175">Coiled coil</keyword>
<dbReference type="Pfam" id="PF14559">
    <property type="entry name" value="TPR_19"/>
    <property type="match status" value="1"/>
</dbReference>
<protein>
    <submittedName>
        <fullName evidence="4">Uncharacterized protein</fullName>
    </submittedName>
</protein>
<dbReference type="EMBL" id="KL198016">
    <property type="protein sequence ID" value="KDQ21512.1"/>
    <property type="molecule type" value="Genomic_DNA"/>
</dbReference>
<dbReference type="Proteomes" id="UP000027195">
    <property type="component" value="Unassembled WGS sequence"/>
</dbReference>
<dbReference type="GO" id="GO:0016020">
    <property type="term" value="C:membrane"/>
    <property type="evidence" value="ECO:0007669"/>
    <property type="project" value="TreeGrafter"/>
</dbReference>
<proteinExistence type="predicted"/>
<dbReference type="GO" id="GO:0006620">
    <property type="term" value="P:post-translational protein targeting to endoplasmic reticulum membrane"/>
    <property type="evidence" value="ECO:0007669"/>
    <property type="project" value="TreeGrafter"/>
</dbReference>
<organism evidence="4 5">
    <name type="scientific">Botryobasidium botryosum (strain FD-172 SS1)</name>
    <dbReference type="NCBI Taxonomy" id="930990"/>
    <lineage>
        <taxon>Eukaryota</taxon>
        <taxon>Fungi</taxon>
        <taxon>Dikarya</taxon>
        <taxon>Basidiomycota</taxon>
        <taxon>Agaricomycotina</taxon>
        <taxon>Agaricomycetes</taxon>
        <taxon>Cantharellales</taxon>
        <taxon>Botryobasidiaceae</taxon>
        <taxon>Botryobasidium</taxon>
    </lineage>
</organism>
<reference evidence="5" key="1">
    <citation type="journal article" date="2014" name="Proc. Natl. Acad. Sci. U.S.A.">
        <title>Extensive sampling of basidiomycete genomes demonstrates inadequacy of the white-rot/brown-rot paradigm for wood decay fungi.</title>
        <authorList>
            <person name="Riley R."/>
            <person name="Salamov A.A."/>
            <person name="Brown D.W."/>
            <person name="Nagy L.G."/>
            <person name="Floudas D."/>
            <person name="Held B.W."/>
            <person name="Levasseur A."/>
            <person name="Lombard V."/>
            <person name="Morin E."/>
            <person name="Otillar R."/>
            <person name="Lindquist E.A."/>
            <person name="Sun H."/>
            <person name="LaButti K.M."/>
            <person name="Schmutz J."/>
            <person name="Jabbour D."/>
            <person name="Luo H."/>
            <person name="Baker S.E."/>
            <person name="Pisabarro A.G."/>
            <person name="Walton J.D."/>
            <person name="Blanchette R.A."/>
            <person name="Henrissat B."/>
            <person name="Martin F."/>
            <person name="Cullen D."/>
            <person name="Hibbett D.S."/>
            <person name="Grigoriev I.V."/>
        </authorList>
    </citation>
    <scope>NUCLEOTIDE SEQUENCE [LARGE SCALE GENOMIC DNA]</scope>
    <source>
        <strain evidence="5">FD-172 SS1</strain>
    </source>
</reference>
<dbReference type="PANTHER" id="PTHR45831">
    <property type="entry name" value="LD24721P"/>
    <property type="match status" value="1"/>
</dbReference>
<evidence type="ECO:0000256" key="3">
    <source>
        <dbReference type="SAM" id="Coils"/>
    </source>
</evidence>
<keyword evidence="2" id="KW-0802">TPR repeat</keyword>
<dbReference type="SUPFAM" id="SSF48452">
    <property type="entry name" value="TPR-like"/>
    <property type="match status" value="1"/>
</dbReference>
<dbReference type="InterPro" id="IPR019734">
    <property type="entry name" value="TPR_rpt"/>
</dbReference>
<evidence type="ECO:0000256" key="1">
    <source>
        <dbReference type="ARBA" id="ARBA00022737"/>
    </source>
</evidence>
<gene>
    <name evidence="4" type="ORF">BOTBODRAFT_25954</name>
</gene>
<dbReference type="AlphaFoldDB" id="A0A067NBK7"/>
<keyword evidence="1" id="KW-0677">Repeat</keyword>
<dbReference type="OrthoDB" id="2423701at2759"/>
<dbReference type="STRING" id="930990.A0A067NBK7"/>
<feature type="coiled-coil region" evidence="3">
    <location>
        <begin position="152"/>
        <end position="180"/>
    </location>
</feature>
<dbReference type="InterPro" id="IPR047150">
    <property type="entry name" value="SGT"/>
</dbReference>
<name>A0A067NBK7_BOTB1</name>
<dbReference type="PANTHER" id="PTHR45831:SF2">
    <property type="entry name" value="LD24721P"/>
    <property type="match status" value="1"/>
</dbReference>
<evidence type="ECO:0000313" key="5">
    <source>
        <dbReference type="Proteomes" id="UP000027195"/>
    </source>
</evidence>